<reference evidence="1 2" key="1">
    <citation type="submission" date="2023-10" db="EMBL/GenBank/DDBJ databases">
        <title>Description of Microbulbifer bruguierae sp. nov., isolated from the sediments of mangrove plant Bruguiera sexangula and comparative genomic analyses of the genus Microbulbifer.</title>
        <authorList>
            <person name="Long M."/>
        </authorList>
    </citation>
    <scope>NUCLEOTIDE SEQUENCE [LARGE SCALE GENOMIC DNA]</scope>
    <source>
        <strain evidence="1 2">SPO729</strain>
    </source>
</reference>
<accession>A0AAU0MZS2</accession>
<gene>
    <name evidence="1" type="ORF">R5R33_17525</name>
</gene>
<dbReference type="KEGG" id="mpaf:R5R33_17525"/>
<name>A0AAU0MZS2_9GAMM</name>
<organism evidence="1 2">
    <name type="scientific">Microbulbifer pacificus</name>
    <dbReference type="NCBI Taxonomy" id="407164"/>
    <lineage>
        <taxon>Bacteria</taxon>
        <taxon>Pseudomonadati</taxon>
        <taxon>Pseudomonadota</taxon>
        <taxon>Gammaproteobacteria</taxon>
        <taxon>Cellvibrionales</taxon>
        <taxon>Microbulbiferaceae</taxon>
        <taxon>Microbulbifer</taxon>
    </lineage>
</organism>
<dbReference type="EMBL" id="CP137555">
    <property type="protein sequence ID" value="WOX05516.1"/>
    <property type="molecule type" value="Genomic_DNA"/>
</dbReference>
<keyword evidence="2" id="KW-1185">Reference proteome</keyword>
<dbReference type="Gene3D" id="1.20.1600.10">
    <property type="entry name" value="Outer membrane efflux proteins (OEP)"/>
    <property type="match status" value="1"/>
</dbReference>
<evidence type="ECO:0000313" key="2">
    <source>
        <dbReference type="Proteomes" id="UP001302477"/>
    </source>
</evidence>
<dbReference type="Proteomes" id="UP001302477">
    <property type="component" value="Chromosome"/>
</dbReference>
<proteinExistence type="predicted"/>
<sequence length="87" mass="9670">MELSTAQYTNGLVDFNTVITTLTSNANQQDQLTQTRGAVAANLLQVYQALGGGWQVRGDLSPAELVPPETREEMLERTGSWRKVFRE</sequence>
<evidence type="ECO:0008006" key="3">
    <source>
        <dbReference type="Google" id="ProtNLM"/>
    </source>
</evidence>
<dbReference type="RefSeq" id="WP_318953986.1">
    <property type="nucleotide sequence ID" value="NZ_CP137555.1"/>
</dbReference>
<dbReference type="SUPFAM" id="SSF56954">
    <property type="entry name" value="Outer membrane efflux proteins (OEP)"/>
    <property type="match status" value="1"/>
</dbReference>
<dbReference type="AlphaFoldDB" id="A0AAU0MZS2"/>
<evidence type="ECO:0000313" key="1">
    <source>
        <dbReference type="EMBL" id="WOX05516.1"/>
    </source>
</evidence>
<protein>
    <recommendedName>
        <fullName evidence="3">Outer membrane efflux protein</fullName>
    </recommendedName>
</protein>